<keyword evidence="9" id="KW-1185">Reference proteome</keyword>
<evidence type="ECO:0000259" key="7">
    <source>
        <dbReference type="Pfam" id="PF15539"/>
    </source>
</evidence>
<dbReference type="PANTHER" id="PTHR15272">
    <property type="entry name" value="CHROMATIN ASSEMBLY FACTOR 1 SUBUNIT A CAF-1 SUBUNIT A"/>
    <property type="match status" value="1"/>
</dbReference>
<dbReference type="AlphaFoldDB" id="A0A8S3Q6G9"/>
<feature type="compositionally biased region" description="Low complexity" evidence="5">
    <location>
        <begin position="572"/>
        <end position="591"/>
    </location>
</feature>
<dbReference type="GO" id="GO:0006334">
    <property type="term" value="P:nucleosome assembly"/>
    <property type="evidence" value="ECO:0007669"/>
    <property type="project" value="TreeGrafter"/>
</dbReference>
<dbReference type="EMBL" id="CAJPWZ010000369">
    <property type="protein sequence ID" value="CAG2191652.1"/>
    <property type="molecule type" value="Genomic_DNA"/>
</dbReference>
<dbReference type="InterPro" id="IPR022043">
    <property type="entry name" value="CAF1A_DD"/>
</dbReference>
<dbReference type="Pfam" id="PF15539">
    <property type="entry name" value="CAF1-p150_C2"/>
    <property type="match status" value="1"/>
</dbReference>
<keyword evidence="2" id="KW-0227">DNA damage</keyword>
<evidence type="ECO:0000256" key="5">
    <source>
        <dbReference type="SAM" id="MobiDB-lite"/>
    </source>
</evidence>
<keyword evidence="3" id="KW-0234">DNA repair</keyword>
<feature type="compositionally biased region" description="Low complexity" evidence="5">
    <location>
        <begin position="7"/>
        <end position="18"/>
    </location>
</feature>
<evidence type="ECO:0000256" key="2">
    <source>
        <dbReference type="ARBA" id="ARBA00022763"/>
    </source>
</evidence>
<protein>
    <submittedName>
        <fullName evidence="8">CHAF1A</fullName>
    </submittedName>
</protein>
<sequence length="597" mass="67849">MTDFQNTTSTSPKSSKATVEPSGLFMPFQVKENTKLAPECRQYISEEQKNFLDKCLIDQESNVLYIKDLQNGKKTGKSEKTFPKTIGEDDVELLVHDSETVKKVTYKCKLLQFHMNYRPPYYGTYRKKSSHVSPRNPFKTDTEIFDYEYDSDDDWEEEEPGESLSDCDDEEEKVEEDNEDEEDDFIVPHGYLSDDEGVDKDDEEVSPELQEIKRNELATRWEADQNRLTKPVLPKIIGCFWEQATHVLQEEISKQLEQYKAVLLTTNPVPTSFNEPVKVVKEIILVTIMLTHQKLIHRENLFLKKVNIINNQSYSFVHCSNARLDKTSSWKFDGYQKLIQEFRLFWKSKTTGEQQEPTGTADMSMEVDNTENKAMDTSLSQENVTNISITAETEADVANCAISKRQLEIKITAIAVREKRADFKKICWYVHDDILKQYNCEGLPIPSAWESLTKPAKTPGKVKPEETTPSGRKTPVPSITQFARPMSPSTIAAQHAAAQAKILAAQAEKKKEITVKEPEKMDTSDTPNETVTLNKKVPIDQRKLTDFKKAFTSPQCKKRVALIPVTSPIPNSAVKPVSSPKPSSAVKTVSSNIPKQL</sequence>
<dbReference type="PANTHER" id="PTHR15272:SF0">
    <property type="entry name" value="CHROMATIN ASSEMBLY FACTOR 1 SUBUNIT A"/>
    <property type="match status" value="1"/>
</dbReference>
<keyword evidence="4" id="KW-0539">Nucleus</keyword>
<evidence type="ECO:0000256" key="1">
    <source>
        <dbReference type="ARBA" id="ARBA00004123"/>
    </source>
</evidence>
<dbReference type="OrthoDB" id="79480at2759"/>
<dbReference type="GO" id="GO:0033186">
    <property type="term" value="C:CAF-1 complex"/>
    <property type="evidence" value="ECO:0007669"/>
    <property type="project" value="TreeGrafter"/>
</dbReference>
<evidence type="ECO:0000313" key="8">
    <source>
        <dbReference type="EMBL" id="CAG2191652.1"/>
    </source>
</evidence>
<feature type="region of interest" description="Disordered" evidence="5">
    <location>
        <begin position="451"/>
        <end position="478"/>
    </location>
</feature>
<dbReference type="Proteomes" id="UP000683360">
    <property type="component" value="Unassembled WGS sequence"/>
</dbReference>
<evidence type="ECO:0000259" key="6">
    <source>
        <dbReference type="Pfam" id="PF12253"/>
    </source>
</evidence>
<organism evidence="8 9">
    <name type="scientific">Mytilus edulis</name>
    <name type="common">Blue mussel</name>
    <dbReference type="NCBI Taxonomy" id="6550"/>
    <lineage>
        <taxon>Eukaryota</taxon>
        <taxon>Metazoa</taxon>
        <taxon>Spiralia</taxon>
        <taxon>Lophotrochozoa</taxon>
        <taxon>Mollusca</taxon>
        <taxon>Bivalvia</taxon>
        <taxon>Autobranchia</taxon>
        <taxon>Pteriomorphia</taxon>
        <taxon>Mytilida</taxon>
        <taxon>Mytiloidea</taxon>
        <taxon>Mytilidae</taxon>
        <taxon>Mytilinae</taxon>
        <taxon>Mytilus</taxon>
    </lineage>
</organism>
<reference evidence="8" key="1">
    <citation type="submission" date="2021-03" db="EMBL/GenBank/DDBJ databases">
        <authorList>
            <person name="Bekaert M."/>
        </authorList>
    </citation>
    <scope>NUCLEOTIDE SEQUENCE</scope>
</reference>
<feature type="region of interest" description="Disordered" evidence="5">
    <location>
        <begin position="152"/>
        <end position="201"/>
    </location>
</feature>
<feature type="compositionally biased region" description="Acidic residues" evidence="5">
    <location>
        <begin position="152"/>
        <end position="185"/>
    </location>
</feature>
<feature type="region of interest" description="Disordered" evidence="5">
    <location>
        <begin position="1"/>
        <end position="20"/>
    </location>
</feature>
<feature type="domain" description="Chromatin assembly factor 1 subunit p150 C-terminal" evidence="7">
    <location>
        <begin position="397"/>
        <end position="457"/>
    </location>
</feature>
<evidence type="ECO:0000256" key="4">
    <source>
        <dbReference type="ARBA" id="ARBA00023242"/>
    </source>
</evidence>
<comment type="subcellular location">
    <subcellularLocation>
        <location evidence="1">Nucleus</location>
    </subcellularLocation>
</comment>
<dbReference type="GO" id="GO:0006281">
    <property type="term" value="P:DNA repair"/>
    <property type="evidence" value="ECO:0007669"/>
    <property type="project" value="UniProtKB-KW"/>
</dbReference>
<feature type="compositionally biased region" description="Polar residues" evidence="5">
    <location>
        <begin position="467"/>
        <end position="478"/>
    </location>
</feature>
<dbReference type="Pfam" id="PF12253">
    <property type="entry name" value="CAF1A_dimeriz"/>
    <property type="match status" value="1"/>
</dbReference>
<comment type="caution">
    <text evidence="8">The sequence shown here is derived from an EMBL/GenBank/DDBJ whole genome shotgun (WGS) entry which is preliminary data.</text>
</comment>
<dbReference type="InterPro" id="IPR029105">
    <property type="entry name" value="CAF1-p150_C2"/>
</dbReference>
<feature type="region of interest" description="Disordered" evidence="5">
    <location>
        <begin position="567"/>
        <end position="597"/>
    </location>
</feature>
<proteinExistence type="predicted"/>
<accession>A0A8S3Q6G9</accession>
<evidence type="ECO:0000313" key="9">
    <source>
        <dbReference type="Proteomes" id="UP000683360"/>
    </source>
</evidence>
<gene>
    <name evidence="8" type="ORF">MEDL_6951</name>
</gene>
<evidence type="ECO:0000256" key="3">
    <source>
        <dbReference type="ARBA" id="ARBA00023204"/>
    </source>
</evidence>
<feature type="domain" description="Chromatin assembly factor 1 subunit A dimerization" evidence="6">
    <location>
        <begin position="109"/>
        <end position="180"/>
    </location>
</feature>
<dbReference type="GO" id="GO:0005634">
    <property type="term" value="C:nucleus"/>
    <property type="evidence" value="ECO:0007669"/>
    <property type="project" value="UniProtKB-SubCell"/>
</dbReference>
<name>A0A8S3Q6G9_MYTED</name>